<dbReference type="AlphaFoldDB" id="A0A5A7MWB0"/>
<dbReference type="RefSeq" id="WP_150001865.1">
    <property type="nucleotide sequence ID" value="NZ_BKCM01000003.1"/>
</dbReference>
<keyword evidence="10" id="KW-1185">Reference proteome</keyword>
<comment type="similarity">
    <text evidence="2">Belongs to the thioredoxin family. DsbA subfamily.</text>
</comment>
<feature type="domain" description="Thioredoxin" evidence="8">
    <location>
        <begin position="78"/>
        <end position="265"/>
    </location>
</feature>
<comment type="caution">
    <text evidence="9">The sequence shown here is derived from an EMBL/GenBank/DDBJ whole genome shotgun (WGS) entry which is preliminary data.</text>
</comment>
<dbReference type="InterPro" id="IPR013766">
    <property type="entry name" value="Thioredoxin_domain"/>
</dbReference>
<dbReference type="Gene3D" id="3.40.30.10">
    <property type="entry name" value="Glutaredoxin"/>
    <property type="match status" value="1"/>
</dbReference>
<name>A0A5A7MWB0_9PROT</name>
<dbReference type="EMBL" id="BKCM01000003">
    <property type="protein sequence ID" value="GER00117.1"/>
    <property type="molecule type" value="Genomic_DNA"/>
</dbReference>
<dbReference type="SUPFAM" id="SSF52833">
    <property type="entry name" value="Thioredoxin-like"/>
    <property type="match status" value="1"/>
</dbReference>
<reference evidence="9 10" key="1">
    <citation type="submission" date="2019-09" db="EMBL/GenBank/DDBJ databases">
        <title>NBRP : Genome information of microbial organism related human and environment.</title>
        <authorList>
            <person name="Hattori M."/>
            <person name="Oshima K."/>
            <person name="Inaba H."/>
            <person name="Suda W."/>
            <person name="Sakamoto M."/>
            <person name="Iino T."/>
            <person name="Kitahara M."/>
            <person name="Oshida Y."/>
            <person name="Iida T."/>
            <person name="Kudo T."/>
            <person name="Itoh T."/>
            <person name="Ohkuma M."/>
        </authorList>
    </citation>
    <scope>NUCLEOTIDE SEQUENCE [LARGE SCALE GENOMIC DNA]</scope>
    <source>
        <strain evidence="9 10">Mie-1</strain>
    </source>
</reference>
<protein>
    <recommendedName>
        <fullName evidence="8">Thioredoxin domain-containing protein</fullName>
    </recommendedName>
</protein>
<keyword evidence="7" id="KW-0812">Transmembrane</keyword>
<evidence type="ECO:0000256" key="7">
    <source>
        <dbReference type="SAM" id="Phobius"/>
    </source>
</evidence>
<evidence type="ECO:0000256" key="6">
    <source>
        <dbReference type="ARBA" id="ARBA00023284"/>
    </source>
</evidence>
<sequence length="265" mass="29626">MPHAPDAQKGSRLPLFLALFALFLAIIGVGLSLVTLRAPAMVGGGDKAQLEQTIRAYLLENPEILPQAIAVLRQREERAEQQRLQSFATDRWEDISQDPFSPVVGDENAPVTVVEYYDYRCSFCRRAHPDMVRLLDEHGDTIRYVFKQFPVLDREGPDGVSHFAARAAIAMSRQGDFLEFHDKLMTHEGRLHKGAVLDIAREFDVDMAQFRKDMDDPAIMDYFSSTIQLARMIGITGTPTYVINGKVLAGAQGYDAILALVQDQS</sequence>
<dbReference type="PANTHER" id="PTHR13887">
    <property type="entry name" value="GLUTATHIONE S-TRANSFERASE KAPPA"/>
    <property type="match status" value="1"/>
</dbReference>
<dbReference type="CDD" id="cd03023">
    <property type="entry name" value="DsbA_Com1_like"/>
    <property type="match status" value="1"/>
</dbReference>
<organism evidence="9 10">
    <name type="scientific">Iodidimonas gelatinilytica</name>
    <dbReference type="NCBI Taxonomy" id="1236966"/>
    <lineage>
        <taxon>Bacteria</taxon>
        <taxon>Pseudomonadati</taxon>
        <taxon>Pseudomonadota</taxon>
        <taxon>Alphaproteobacteria</taxon>
        <taxon>Iodidimonadales</taxon>
        <taxon>Iodidimonadaceae</taxon>
        <taxon>Iodidimonas</taxon>
    </lineage>
</organism>
<dbReference type="Pfam" id="PF18312">
    <property type="entry name" value="ScsC_N"/>
    <property type="match status" value="1"/>
</dbReference>
<evidence type="ECO:0000313" key="9">
    <source>
        <dbReference type="EMBL" id="GER00117.1"/>
    </source>
</evidence>
<dbReference type="PANTHER" id="PTHR13887:SF14">
    <property type="entry name" value="DISULFIDE BOND FORMATION PROTEIN D"/>
    <property type="match status" value="1"/>
</dbReference>
<evidence type="ECO:0000256" key="1">
    <source>
        <dbReference type="ARBA" id="ARBA00003565"/>
    </source>
</evidence>
<comment type="function">
    <text evidence="1">May be required for disulfide bond formation in some proteins.</text>
</comment>
<dbReference type="InterPro" id="IPR041205">
    <property type="entry name" value="ScsC_N"/>
</dbReference>
<keyword evidence="7" id="KW-1133">Transmembrane helix</keyword>
<dbReference type="InterPro" id="IPR036249">
    <property type="entry name" value="Thioredoxin-like_sf"/>
</dbReference>
<evidence type="ECO:0000256" key="4">
    <source>
        <dbReference type="ARBA" id="ARBA00023002"/>
    </source>
</evidence>
<gene>
    <name evidence="9" type="ORF">JCM17845_07400</name>
</gene>
<dbReference type="Proteomes" id="UP000325187">
    <property type="component" value="Unassembled WGS sequence"/>
</dbReference>
<feature type="transmembrane region" description="Helical" evidence="7">
    <location>
        <begin position="15"/>
        <end position="36"/>
    </location>
</feature>
<keyword evidence="6" id="KW-0676">Redox-active center</keyword>
<keyword evidence="5" id="KW-1015">Disulfide bond</keyword>
<proteinExistence type="inferred from homology"/>
<dbReference type="InterPro" id="IPR012336">
    <property type="entry name" value="Thioredoxin-like_fold"/>
</dbReference>
<evidence type="ECO:0000256" key="5">
    <source>
        <dbReference type="ARBA" id="ARBA00023157"/>
    </source>
</evidence>
<dbReference type="GO" id="GO:0016491">
    <property type="term" value="F:oxidoreductase activity"/>
    <property type="evidence" value="ECO:0007669"/>
    <property type="project" value="UniProtKB-KW"/>
</dbReference>
<evidence type="ECO:0000259" key="8">
    <source>
        <dbReference type="PROSITE" id="PS51352"/>
    </source>
</evidence>
<keyword evidence="4" id="KW-0560">Oxidoreductase</keyword>
<evidence type="ECO:0000256" key="2">
    <source>
        <dbReference type="ARBA" id="ARBA00005791"/>
    </source>
</evidence>
<dbReference type="Pfam" id="PF13462">
    <property type="entry name" value="Thioredoxin_4"/>
    <property type="match status" value="1"/>
</dbReference>
<accession>A0A5A7MWB0</accession>
<keyword evidence="3" id="KW-0732">Signal</keyword>
<evidence type="ECO:0000256" key="3">
    <source>
        <dbReference type="ARBA" id="ARBA00022729"/>
    </source>
</evidence>
<dbReference type="PROSITE" id="PS51352">
    <property type="entry name" value="THIOREDOXIN_2"/>
    <property type="match status" value="1"/>
</dbReference>
<evidence type="ECO:0000313" key="10">
    <source>
        <dbReference type="Proteomes" id="UP000325187"/>
    </source>
</evidence>
<keyword evidence="7" id="KW-0472">Membrane</keyword>